<name>A0A4R1Q3U2_9FIRM</name>
<evidence type="ECO:0000256" key="1">
    <source>
        <dbReference type="SAM" id="Phobius"/>
    </source>
</evidence>
<organism evidence="2 3">
    <name type="scientific">Anaerospora hongkongensis</name>
    <dbReference type="NCBI Taxonomy" id="244830"/>
    <lineage>
        <taxon>Bacteria</taxon>
        <taxon>Bacillati</taxon>
        <taxon>Bacillota</taxon>
        <taxon>Negativicutes</taxon>
        <taxon>Selenomonadales</taxon>
        <taxon>Sporomusaceae</taxon>
        <taxon>Anaerospora</taxon>
    </lineage>
</organism>
<dbReference type="Proteomes" id="UP000295063">
    <property type="component" value="Unassembled WGS sequence"/>
</dbReference>
<sequence>MLERVVVAIMMGVVVICEVLDMSIFFWHKWVGR</sequence>
<keyword evidence="3" id="KW-1185">Reference proteome</keyword>
<feature type="transmembrane region" description="Helical" evidence="1">
    <location>
        <begin position="6"/>
        <end position="27"/>
    </location>
</feature>
<keyword evidence="1" id="KW-0472">Membrane</keyword>
<comment type="caution">
    <text evidence="2">The sequence shown here is derived from an EMBL/GenBank/DDBJ whole genome shotgun (WGS) entry which is preliminary data.</text>
</comment>
<gene>
    <name evidence="2" type="ORF">EV210_11222</name>
</gene>
<keyword evidence="1" id="KW-1133">Transmembrane helix</keyword>
<reference evidence="2 3" key="1">
    <citation type="submission" date="2019-03" db="EMBL/GenBank/DDBJ databases">
        <title>Genomic Encyclopedia of Type Strains, Phase IV (KMG-IV): sequencing the most valuable type-strain genomes for metagenomic binning, comparative biology and taxonomic classification.</title>
        <authorList>
            <person name="Goeker M."/>
        </authorList>
    </citation>
    <scope>NUCLEOTIDE SEQUENCE [LARGE SCALE GENOMIC DNA]</scope>
    <source>
        <strain evidence="2 3">DSM 15969</strain>
    </source>
</reference>
<evidence type="ECO:0000313" key="2">
    <source>
        <dbReference type="EMBL" id="TCL35364.1"/>
    </source>
</evidence>
<keyword evidence="1" id="KW-0812">Transmembrane</keyword>
<evidence type="ECO:0000313" key="3">
    <source>
        <dbReference type="Proteomes" id="UP000295063"/>
    </source>
</evidence>
<protein>
    <submittedName>
        <fullName evidence="2">Uncharacterized protein</fullName>
    </submittedName>
</protein>
<dbReference type="AlphaFoldDB" id="A0A4R1Q3U2"/>
<proteinExistence type="predicted"/>
<dbReference type="EMBL" id="SLUI01000012">
    <property type="protein sequence ID" value="TCL35364.1"/>
    <property type="molecule type" value="Genomic_DNA"/>
</dbReference>
<accession>A0A4R1Q3U2</accession>